<name>M8AM94_TRIUA</name>
<gene>
    <name evidence="3" type="ORF">TRIUR3_15569</name>
</gene>
<dbReference type="OMA" id="XPDLAAN"/>
<feature type="domain" description="PSD13 N-terminal" evidence="2">
    <location>
        <begin position="28"/>
        <end position="209"/>
    </location>
</feature>
<accession>M8AM94</accession>
<dbReference type="InterPro" id="IPR035298">
    <property type="entry name" value="PSMD13"/>
</dbReference>
<evidence type="ECO:0000256" key="1">
    <source>
        <dbReference type="ARBA" id="ARBA00022942"/>
    </source>
</evidence>
<protein>
    <recommendedName>
        <fullName evidence="2">PSD13 N-terminal domain-containing protein</fullName>
    </recommendedName>
</protein>
<dbReference type="PANTHER" id="PTHR10539">
    <property type="entry name" value="26S PROTEASOME NON-ATPASE REGULATORY SUBUNIT 13"/>
    <property type="match status" value="1"/>
</dbReference>
<dbReference type="GO" id="GO:0005198">
    <property type="term" value="F:structural molecule activity"/>
    <property type="evidence" value="ECO:0007669"/>
    <property type="project" value="TreeGrafter"/>
</dbReference>
<dbReference type="STRING" id="4572.M8AM94"/>
<dbReference type="Pfam" id="PF22037">
    <property type="entry name" value="PSD13_N"/>
    <property type="match status" value="1"/>
</dbReference>
<sequence>MKWRQLEGLLGGLVQFSPAASSARFGLQKKAGDALIQLYTHFISDFEVKINLLKSSHFAVVVSRQYSDKDAGISYLEGVISKLRDTKESRVEEPILYVKMQIASFLLEKGNQKECKKLVDKGKTTLDSMGDVDPSVHSTYYSLCSQYHKVCQDNSEFYKNALLYLAYTTVESLLEPFRQNLAFDLSLAALLGDNIYNIGELLAHPIGSVAARSTRARGGAARWTKTVWQRGGQEDEGIEERVEATTVCNK</sequence>
<dbReference type="GO" id="GO:0005634">
    <property type="term" value="C:nucleus"/>
    <property type="evidence" value="ECO:0007669"/>
    <property type="project" value="TreeGrafter"/>
</dbReference>
<dbReference type="EMBL" id="KD034314">
    <property type="protein sequence ID" value="EMS66205.1"/>
    <property type="molecule type" value="Genomic_DNA"/>
</dbReference>
<dbReference type="GO" id="GO:0006511">
    <property type="term" value="P:ubiquitin-dependent protein catabolic process"/>
    <property type="evidence" value="ECO:0007669"/>
    <property type="project" value="TreeGrafter"/>
</dbReference>
<keyword evidence="1" id="KW-0647">Proteasome</keyword>
<evidence type="ECO:0000313" key="3">
    <source>
        <dbReference type="EMBL" id="EMS66205.1"/>
    </source>
</evidence>
<evidence type="ECO:0000259" key="2">
    <source>
        <dbReference type="Pfam" id="PF22037"/>
    </source>
</evidence>
<dbReference type="eggNOG" id="KOG2908">
    <property type="taxonomic scope" value="Eukaryota"/>
</dbReference>
<proteinExistence type="predicted"/>
<dbReference type="InterPro" id="IPR054179">
    <property type="entry name" value="PSD13_N"/>
</dbReference>
<dbReference type="PANTHER" id="PTHR10539:SF3">
    <property type="entry name" value="PCI DOMAIN-CONTAINING PROTEIN"/>
    <property type="match status" value="1"/>
</dbReference>
<dbReference type="GO" id="GO:0008541">
    <property type="term" value="C:proteasome regulatory particle, lid subcomplex"/>
    <property type="evidence" value="ECO:0007669"/>
    <property type="project" value="TreeGrafter"/>
</dbReference>
<dbReference type="GO" id="GO:0005829">
    <property type="term" value="C:cytosol"/>
    <property type="evidence" value="ECO:0007669"/>
    <property type="project" value="TreeGrafter"/>
</dbReference>
<organism evidence="3">
    <name type="scientific">Triticum urartu</name>
    <name type="common">Red wild einkorn</name>
    <name type="synonym">Crithodium urartu</name>
    <dbReference type="NCBI Taxonomy" id="4572"/>
    <lineage>
        <taxon>Eukaryota</taxon>
        <taxon>Viridiplantae</taxon>
        <taxon>Streptophyta</taxon>
        <taxon>Embryophyta</taxon>
        <taxon>Tracheophyta</taxon>
        <taxon>Spermatophyta</taxon>
        <taxon>Magnoliopsida</taxon>
        <taxon>Liliopsida</taxon>
        <taxon>Poales</taxon>
        <taxon>Poaceae</taxon>
        <taxon>BOP clade</taxon>
        <taxon>Pooideae</taxon>
        <taxon>Triticodae</taxon>
        <taxon>Triticeae</taxon>
        <taxon>Triticinae</taxon>
        <taxon>Triticum</taxon>
    </lineage>
</organism>
<dbReference type="AlphaFoldDB" id="M8AM94"/>
<reference evidence="3" key="1">
    <citation type="journal article" date="2013" name="Nature">
        <title>Draft genome of the wheat A-genome progenitor Triticum urartu.</title>
        <authorList>
            <person name="Ling H.Q."/>
            <person name="Zhao S."/>
            <person name="Liu D."/>
            <person name="Wang J."/>
            <person name="Sun H."/>
            <person name="Zhang C."/>
            <person name="Fan H."/>
            <person name="Li D."/>
            <person name="Dong L."/>
            <person name="Tao Y."/>
            <person name="Gao C."/>
            <person name="Wu H."/>
            <person name="Li Y."/>
            <person name="Cui Y."/>
            <person name="Guo X."/>
            <person name="Zheng S."/>
            <person name="Wang B."/>
            <person name="Yu K."/>
            <person name="Liang Q."/>
            <person name="Yang W."/>
            <person name="Lou X."/>
            <person name="Chen J."/>
            <person name="Feng M."/>
            <person name="Jian J."/>
            <person name="Zhang X."/>
            <person name="Luo G."/>
            <person name="Jiang Y."/>
            <person name="Liu J."/>
            <person name="Wang Z."/>
            <person name="Sha Y."/>
            <person name="Zhang B."/>
            <person name="Wu H."/>
            <person name="Tang D."/>
            <person name="Shen Q."/>
            <person name="Xue P."/>
            <person name="Zou S."/>
            <person name="Wang X."/>
            <person name="Liu X."/>
            <person name="Wang F."/>
            <person name="Yang Y."/>
            <person name="An X."/>
            <person name="Dong Z."/>
            <person name="Zhang K."/>
            <person name="Zhang X."/>
            <person name="Luo M.C."/>
            <person name="Dvorak J."/>
            <person name="Tong Y."/>
            <person name="Wang J."/>
            <person name="Yang H."/>
            <person name="Li Z."/>
            <person name="Wang D."/>
            <person name="Zhang A."/>
            <person name="Wang J."/>
        </authorList>
    </citation>
    <scope>NUCLEOTIDE SEQUENCE</scope>
</reference>